<dbReference type="AlphaFoldDB" id="A0A6I4VR42"/>
<evidence type="ECO:0000313" key="3">
    <source>
        <dbReference type="EMBL" id="MXQ54117.1"/>
    </source>
</evidence>
<gene>
    <name evidence="3" type="ORF">GSM42_10400</name>
</gene>
<dbReference type="RefSeq" id="WP_160801476.1">
    <property type="nucleotide sequence ID" value="NZ_WUUL01000006.1"/>
</dbReference>
<reference evidence="3 4" key="1">
    <citation type="submission" date="2019-12" db="EMBL/GenBank/DDBJ databases">
        <title>Whole-genome analyses of novel actinobacteria.</title>
        <authorList>
            <person name="Sahin N."/>
            <person name="Saygin H."/>
        </authorList>
    </citation>
    <scope>NUCLEOTIDE SEQUENCE [LARGE SCALE GENOMIC DNA]</scope>
    <source>
        <strain evidence="3 4">KC615</strain>
    </source>
</reference>
<dbReference type="GO" id="GO:0047617">
    <property type="term" value="F:fatty acyl-CoA hydrolase activity"/>
    <property type="evidence" value="ECO:0007669"/>
    <property type="project" value="TreeGrafter"/>
</dbReference>
<dbReference type="InterPro" id="IPR008272">
    <property type="entry name" value="HB-CoA_thioesterase_AS"/>
</dbReference>
<organism evidence="3 4">
    <name type="scientific">Shimazuella alba</name>
    <dbReference type="NCBI Taxonomy" id="2690964"/>
    <lineage>
        <taxon>Bacteria</taxon>
        <taxon>Bacillati</taxon>
        <taxon>Bacillota</taxon>
        <taxon>Bacilli</taxon>
        <taxon>Bacillales</taxon>
        <taxon>Thermoactinomycetaceae</taxon>
        <taxon>Shimazuella</taxon>
    </lineage>
</organism>
<dbReference type="PANTHER" id="PTHR31793:SF27">
    <property type="entry name" value="NOVEL THIOESTERASE SUPERFAMILY DOMAIN AND SAPOSIN A-TYPE DOMAIN CONTAINING PROTEIN (0610012H03RIK)"/>
    <property type="match status" value="1"/>
</dbReference>
<evidence type="ECO:0000313" key="4">
    <source>
        <dbReference type="Proteomes" id="UP000430692"/>
    </source>
</evidence>
<dbReference type="PANTHER" id="PTHR31793">
    <property type="entry name" value="4-HYDROXYBENZOYL-COA THIOESTERASE FAMILY MEMBER"/>
    <property type="match status" value="1"/>
</dbReference>
<evidence type="ECO:0000256" key="2">
    <source>
        <dbReference type="ARBA" id="ARBA00022801"/>
    </source>
</evidence>
<evidence type="ECO:0000256" key="1">
    <source>
        <dbReference type="ARBA" id="ARBA00005953"/>
    </source>
</evidence>
<dbReference type="Pfam" id="PF13279">
    <property type="entry name" value="4HBT_2"/>
    <property type="match status" value="1"/>
</dbReference>
<dbReference type="InterPro" id="IPR050563">
    <property type="entry name" value="4-hydroxybenzoyl-CoA_TE"/>
</dbReference>
<keyword evidence="4" id="KW-1185">Reference proteome</keyword>
<dbReference type="PROSITE" id="PS01328">
    <property type="entry name" value="4HBCOA_THIOESTERASE"/>
    <property type="match status" value="1"/>
</dbReference>
<sequence>MVLSTEIRVRYQETDQMGVVYHANYLVWFEVGRTNLIRKLGFSYPILEAKGILLPVVDVGAQYRDSAKYDDVVVVETEIEEIGPSKIVFHYCIKRKADQKLLATGHTKHIWVSREMKRIRLSEKCPELYNQLLKLQSTNTE</sequence>
<dbReference type="InterPro" id="IPR029069">
    <property type="entry name" value="HotDog_dom_sf"/>
</dbReference>
<dbReference type="CDD" id="cd00586">
    <property type="entry name" value="4HBT"/>
    <property type="match status" value="1"/>
</dbReference>
<protein>
    <submittedName>
        <fullName evidence="3">YbgC/FadM family acyl-CoA thioesterase</fullName>
        <ecNumber evidence="3">3.1.2.-</ecNumber>
    </submittedName>
</protein>
<accession>A0A6I4VR42</accession>
<dbReference type="PIRSF" id="PIRSF003230">
    <property type="entry name" value="YbgC"/>
    <property type="match status" value="1"/>
</dbReference>
<name>A0A6I4VR42_9BACL</name>
<dbReference type="EMBL" id="WUUL01000006">
    <property type="protein sequence ID" value="MXQ54117.1"/>
    <property type="molecule type" value="Genomic_DNA"/>
</dbReference>
<dbReference type="Gene3D" id="3.10.129.10">
    <property type="entry name" value="Hotdog Thioesterase"/>
    <property type="match status" value="1"/>
</dbReference>
<keyword evidence="2 3" id="KW-0378">Hydrolase</keyword>
<dbReference type="EC" id="3.1.2.-" evidence="3"/>
<comment type="similarity">
    <text evidence="1">Belongs to the 4-hydroxybenzoyl-CoA thioesterase family.</text>
</comment>
<dbReference type="Proteomes" id="UP000430692">
    <property type="component" value="Unassembled WGS sequence"/>
</dbReference>
<dbReference type="SUPFAM" id="SSF54637">
    <property type="entry name" value="Thioesterase/thiol ester dehydrase-isomerase"/>
    <property type="match status" value="1"/>
</dbReference>
<dbReference type="NCBIfam" id="TIGR00051">
    <property type="entry name" value="YbgC/FadM family acyl-CoA thioesterase"/>
    <property type="match status" value="1"/>
</dbReference>
<comment type="caution">
    <text evidence="3">The sequence shown here is derived from an EMBL/GenBank/DDBJ whole genome shotgun (WGS) entry which is preliminary data.</text>
</comment>
<proteinExistence type="inferred from homology"/>
<dbReference type="InterPro" id="IPR006684">
    <property type="entry name" value="YbgC/YbaW"/>
</dbReference>